<keyword evidence="3" id="KW-1185">Reference proteome</keyword>
<evidence type="ECO:0000313" key="3">
    <source>
        <dbReference type="Proteomes" id="UP000299102"/>
    </source>
</evidence>
<reference evidence="2 3" key="1">
    <citation type="journal article" date="2019" name="Commun. Biol.">
        <title>The bagworm genome reveals a unique fibroin gene that provides high tensile strength.</title>
        <authorList>
            <person name="Kono N."/>
            <person name="Nakamura H."/>
            <person name="Ohtoshi R."/>
            <person name="Tomita M."/>
            <person name="Numata K."/>
            <person name="Arakawa K."/>
        </authorList>
    </citation>
    <scope>NUCLEOTIDE SEQUENCE [LARGE SCALE GENOMIC DNA]</scope>
</reference>
<evidence type="ECO:0000256" key="1">
    <source>
        <dbReference type="SAM" id="MobiDB-lite"/>
    </source>
</evidence>
<dbReference type="EMBL" id="BGZK01000618">
    <property type="protein sequence ID" value="GBP53212.1"/>
    <property type="molecule type" value="Genomic_DNA"/>
</dbReference>
<accession>A0A4C1WRM6</accession>
<feature type="compositionally biased region" description="Basic and acidic residues" evidence="1">
    <location>
        <begin position="13"/>
        <end position="23"/>
    </location>
</feature>
<name>A0A4C1WRM6_EUMVA</name>
<organism evidence="2 3">
    <name type="scientific">Eumeta variegata</name>
    <name type="common">Bagworm moth</name>
    <name type="synonym">Eumeta japonica</name>
    <dbReference type="NCBI Taxonomy" id="151549"/>
    <lineage>
        <taxon>Eukaryota</taxon>
        <taxon>Metazoa</taxon>
        <taxon>Ecdysozoa</taxon>
        <taxon>Arthropoda</taxon>
        <taxon>Hexapoda</taxon>
        <taxon>Insecta</taxon>
        <taxon>Pterygota</taxon>
        <taxon>Neoptera</taxon>
        <taxon>Endopterygota</taxon>
        <taxon>Lepidoptera</taxon>
        <taxon>Glossata</taxon>
        <taxon>Ditrysia</taxon>
        <taxon>Tineoidea</taxon>
        <taxon>Psychidae</taxon>
        <taxon>Oiketicinae</taxon>
        <taxon>Eumeta</taxon>
    </lineage>
</organism>
<evidence type="ECO:0000313" key="2">
    <source>
        <dbReference type="EMBL" id="GBP53212.1"/>
    </source>
</evidence>
<comment type="caution">
    <text evidence="2">The sequence shown here is derived from an EMBL/GenBank/DDBJ whole genome shotgun (WGS) entry which is preliminary data.</text>
</comment>
<protein>
    <submittedName>
        <fullName evidence="2">Uncharacterized protein</fullName>
    </submittedName>
</protein>
<proteinExistence type="predicted"/>
<feature type="region of interest" description="Disordered" evidence="1">
    <location>
        <begin position="1"/>
        <end position="35"/>
    </location>
</feature>
<dbReference type="AlphaFoldDB" id="A0A4C1WRM6"/>
<sequence length="183" mass="19757">MCSCGFESASESAKGEPNNKRDAAAAGPVRPRPPSDSCLLRPLLDVSCDLIHKMAAASTGDLNASKLDVRTRYAASVSPRAGLTGMGEQQLSASAEFIIFRTVRLNSEFNIQNDSNMRIGSKPVLVDGIKGKAKYNRIGEILESPKTGKEGKNPLWAVRAPGRSGCVRLARTKYPLKYYGGRR</sequence>
<dbReference type="Proteomes" id="UP000299102">
    <property type="component" value="Unassembled WGS sequence"/>
</dbReference>
<gene>
    <name evidence="2" type="ORF">EVAR_8989_1</name>
</gene>